<dbReference type="AlphaFoldDB" id="A0A4Z2FCE2"/>
<sequence>MSAIDAMLHHERNIAAPRAAVIRADGVLLLGPLEAPEAEQPAAQSYPQSLILQVLSSESYPPSLILRVLSSKSYPQSLILRVSTPTKESLDKNLYFLPKPIGSDGLQTSNL</sequence>
<keyword evidence="2" id="KW-1185">Reference proteome</keyword>
<comment type="caution">
    <text evidence="1">The sequence shown here is derived from an EMBL/GenBank/DDBJ whole genome shotgun (WGS) entry which is preliminary data.</text>
</comment>
<organism evidence="1 2">
    <name type="scientific">Liparis tanakae</name>
    <name type="common">Tanaka's snailfish</name>
    <dbReference type="NCBI Taxonomy" id="230148"/>
    <lineage>
        <taxon>Eukaryota</taxon>
        <taxon>Metazoa</taxon>
        <taxon>Chordata</taxon>
        <taxon>Craniata</taxon>
        <taxon>Vertebrata</taxon>
        <taxon>Euteleostomi</taxon>
        <taxon>Actinopterygii</taxon>
        <taxon>Neopterygii</taxon>
        <taxon>Teleostei</taxon>
        <taxon>Neoteleostei</taxon>
        <taxon>Acanthomorphata</taxon>
        <taxon>Eupercaria</taxon>
        <taxon>Perciformes</taxon>
        <taxon>Cottioidei</taxon>
        <taxon>Cottales</taxon>
        <taxon>Liparidae</taxon>
        <taxon>Liparis</taxon>
    </lineage>
</organism>
<name>A0A4Z2FCE2_9TELE</name>
<evidence type="ECO:0000313" key="2">
    <source>
        <dbReference type="Proteomes" id="UP000314294"/>
    </source>
</evidence>
<evidence type="ECO:0000313" key="1">
    <source>
        <dbReference type="EMBL" id="TNN38857.1"/>
    </source>
</evidence>
<accession>A0A4Z2FCE2</accession>
<reference evidence="1 2" key="1">
    <citation type="submission" date="2019-03" db="EMBL/GenBank/DDBJ databases">
        <title>First draft genome of Liparis tanakae, snailfish: a comprehensive survey of snailfish specific genes.</title>
        <authorList>
            <person name="Kim W."/>
            <person name="Song I."/>
            <person name="Jeong J.-H."/>
            <person name="Kim D."/>
            <person name="Kim S."/>
            <person name="Ryu S."/>
            <person name="Song J.Y."/>
            <person name="Lee S.K."/>
        </authorList>
    </citation>
    <scope>NUCLEOTIDE SEQUENCE [LARGE SCALE GENOMIC DNA]</scope>
    <source>
        <tissue evidence="1">Muscle</tissue>
    </source>
</reference>
<dbReference type="EMBL" id="SRLO01001331">
    <property type="protein sequence ID" value="TNN38857.1"/>
    <property type="molecule type" value="Genomic_DNA"/>
</dbReference>
<protein>
    <submittedName>
        <fullName evidence="1">Uncharacterized protein</fullName>
    </submittedName>
</protein>
<dbReference type="Proteomes" id="UP000314294">
    <property type="component" value="Unassembled WGS sequence"/>
</dbReference>
<proteinExistence type="predicted"/>
<gene>
    <name evidence="1" type="ORF">EYF80_050976</name>
</gene>